<organism evidence="1 2">
    <name type="scientific">Senna tora</name>
    <dbReference type="NCBI Taxonomy" id="362788"/>
    <lineage>
        <taxon>Eukaryota</taxon>
        <taxon>Viridiplantae</taxon>
        <taxon>Streptophyta</taxon>
        <taxon>Embryophyta</taxon>
        <taxon>Tracheophyta</taxon>
        <taxon>Spermatophyta</taxon>
        <taxon>Magnoliopsida</taxon>
        <taxon>eudicotyledons</taxon>
        <taxon>Gunneridae</taxon>
        <taxon>Pentapetalae</taxon>
        <taxon>rosids</taxon>
        <taxon>fabids</taxon>
        <taxon>Fabales</taxon>
        <taxon>Fabaceae</taxon>
        <taxon>Caesalpinioideae</taxon>
        <taxon>Cassia clade</taxon>
        <taxon>Senna</taxon>
    </lineage>
</organism>
<gene>
    <name evidence="1" type="ORF">G2W53_044785</name>
</gene>
<dbReference type="EMBL" id="JAAIUW010000204">
    <property type="protein sequence ID" value="KAF7800717.1"/>
    <property type="molecule type" value="Genomic_DNA"/>
</dbReference>
<dbReference type="AlphaFoldDB" id="A0A834SH91"/>
<reference evidence="1" key="1">
    <citation type="submission" date="2020-09" db="EMBL/GenBank/DDBJ databases">
        <title>Genome-Enabled Discovery of Anthraquinone Biosynthesis in Senna tora.</title>
        <authorList>
            <person name="Kang S.-H."/>
            <person name="Pandey R.P."/>
            <person name="Lee C.-M."/>
            <person name="Sim J.-S."/>
            <person name="Jeong J.-T."/>
            <person name="Choi B.-S."/>
            <person name="Jung M."/>
            <person name="Ginzburg D."/>
            <person name="Zhao K."/>
            <person name="Won S.Y."/>
            <person name="Oh T.-J."/>
            <person name="Yu Y."/>
            <person name="Kim N.-H."/>
            <person name="Lee O.R."/>
            <person name="Lee T.-H."/>
            <person name="Bashyal P."/>
            <person name="Kim T.-S."/>
            <person name="Lee W.-H."/>
            <person name="Kawkins C."/>
            <person name="Kim C.-K."/>
            <person name="Kim J.S."/>
            <person name="Ahn B.O."/>
            <person name="Rhee S.Y."/>
            <person name="Sohng J.K."/>
        </authorList>
    </citation>
    <scope>NUCLEOTIDE SEQUENCE</scope>
    <source>
        <tissue evidence="1">Leaf</tissue>
    </source>
</reference>
<accession>A0A834SH91</accession>
<proteinExistence type="predicted"/>
<protein>
    <submittedName>
        <fullName evidence="1">Uncharacterized protein</fullName>
    </submittedName>
</protein>
<evidence type="ECO:0000313" key="2">
    <source>
        <dbReference type="Proteomes" id="UP000634136"/>
    </source>
</evidence>
<name>A0A834SH91_9FABA</name>
<evidence type="ECO:0000313" key="1">
    <source>
        <dbReference type="EMBL" id="KAF7800717.1"/>
    </source>
</evidence>
<dbReference type="Proteomes" id="UP000634136">
    <property type="component" value="Unassembled WGS sequence"/>
</dbReference>
<comment type="caution">
    <text evidence="1">The sequence shown here is derived from an EMBL/GenBank/DDBJ whole genome shotgun (WGS) entry which is preliminary data.</text>
</comment>
<keyword evidence="2" id="KW-1185">Reference proteome</keyword>
<sequence length="25" mass="2769">MGIRIPTELAHVSEPPLSQVMHIVN</sequence>